<feature type="region of interest" description="Disordered" evidence="1">
    <location>
        <begin position="1"/>
        <end position="20"/>
    </location>
</feature>
<evidence type="ECO:0000313" key="3">
    <source>
        <dbReference type="Proteomes" id="UP000324222"/>
    </source>
</evidence>
<protein>
    <submittedName>
        <fullName evidence="2">Uncharacterized protein</fullName>
    </submittedName>
</protein>
<evidence type="ECO:0000313" key="2">
    <source>
        <dbReference type="EMBL" id="MPC74639.1"/>
    </source>
</evidence>
<comment type="caution">
    <text evidence="2">The sequence shown here is derived from an EMBL/GenBank/DDBJ whole genome shotgun (WGS) entry which is preliminary data.</text>
</comment>
<gene>
    <name evidence="2" type="ORF">E2C01_069007</name>
</gene>
<organism evidence="2 3">
    <name type="scientific">Portunus trituberculatus</name>
    <name type="common">Swimming crab</name>
    <name type="synonym">Neptunus trituberculatus</name>
    <dbReference type="NCBI Taxonomy" id="210409"/>
    <lineage>
        <taxon>Eukaryota</taxon>
        <taxon>Metazoa</taxon>
        <taxon>Ecdysozoa</taxon>
        <taxon>Arthropoda</taxon>
        <taxon>Crustacea</taxon>
        <taxon>Multicrustacea</taxon>
        <taxon>Malacostraca</taxon>
        <taxon>Eumalacostraca</taxon>
        <taxon>Eucarida</taxon>
        <taxon>Decapoda</taxon>
        <taxon>Pleocyemata</taxon>
        <taxon>Brachyura</taxon>
        <taxon>Eubrachyura</taxon>
        <taxon>Portunoidea</taxon>
        <taxon>Portunidae</taxon>
        <taxon>Portuninae</taxon>
        <taxon>Portunus</taxon>
    </lineage>
</organism>
<name>A0A5B7HY90_PORTR</name>
<dbReference type="AlphaFoldDB" id="A0A5B7HY90"/>
<sequence>MNSGVDESGVQWEARRGEMSGGGGRIGEYWVAAFINLVMQVALYQTMYGPEEGREGAITVITVSGVIVGIV</sequence>
<accession>A0A5B7HY90</accession>
<dbReference type="EMBL" id="VSRR010039364">
    <property type="protein sequence ID" value="MPC74639.1"/>
    <property type="molecule type" value="Genomic_DNA"/>
</dbReference>
<proteinExistence type="predicted"/>
<keyword evidence="3" id="KW-1185">Reference proteome</keyword>
<dbReference type="Proteomes" id="UP000324222">
    <property type="component" value="Unassembled WGS sequence"/>
</dbReference>
<evidence type="ECO:0000256" key="1">
    <source>
        <dbReference type="SAM" id="MobiDB-lite"/>
    </source>
</evidence>
<reference evidence="2 3" key="1">
    <citation type="submission" date="2019-05" db="EMBL/GenBank/DDBJ databases">
        <title>Another draft genome of Portunus trituberculatus and its Hox gene families provides insights of decapod evolution.</title>
        <authorList>
            <person name="Jeong J.-H."/>
            <person name="Song I."/>
            <person name="Kim S."/>
            <person name="Choi T."/>
            <person name="Kim D."/>
            <person name="Ryu S."/>
            <person name="Kim W."/>
        </authorList>
    </citation>
    <scope>NUCLEOTIDE SEQUENCE [LARGE SCALE GENOMIC DNA]</scope>
    <source>
        <tissue evidence="2">Muscle</tissue>
    </source>
</reference>